<comment type="subcellular location">
    <subcellularLocation>
        <location evidence="1">Membrane</location>
        <topology evidence="1">Single-pass membrane protein</topology>
    </subcellularLocation>
</comment>
<dbReference type="InterPro" id="IPR018119">
    <property type="entry name" value="Strictosidine_synth_cons-reg"/>
</dbReference>
<dbReference type="Proteomes" id="UP001474421">
    <property type="component" value="Unassembled WGS sequence"/>
</dbReference>
<feature type="domain" description="Strictosidine synthase conserved region" evidence="9">
    <location>
        <begin position="339"/>
        <end position="426"/>
    </location>
</feature>
<protein>
    <recommendedName>
        <fullName evidence="3">Adipocyte plasma membrane-associated protein</fullName>
    </recommendedName>
</protein>
<keyword evidence="4 8" id="KW-0812">Transmembrane</keyword>
<evidence type="ECO:0000256" key="1">
    <source>
        <dbReference type="ARBA" id="ARBA00004167"/>
    </source>
</evidence>
<reference evidence="10 11" key="1">
    <citation type="journal article" date="2024" name="Proc. Natl. Acad. Sci. U.S.A.">
        <title>The genetic regulatory architecture and epigenomic basis for age-related changes in rattlesnake venom.</title>
        <authorList>
            <person name="Hogan M.P."/>
            <person name="Holding M.L."/>
            <person name="Nystrom G.S."/>
            <person name="Colston T.J."/>
            <person name="Bartlett D.A."/>
            <person name="Mason A.J."/>
            <person name="Ellsworth S.A."/>
            <person name="Rautsaw R.M."/>
            <person name="Lawrence K.C."/>
            <person name="Strickland J.L."/>
            <person name="He B."/>
            <person name="Fraser P."/>
            <person name="Margres M.J."/>
            <person name="Gilbert D.M."/>
            <person name="Gibbs H.L."/>
            <person name="Parkinson C.L."/>
            <person name="Rokyta D.R."/>
        </authorList>
    </citation>
    <scope>NUCLEOTIDE SEQUENCE [LARGE SCALE GENOMIC DNA]</scope>
    <source>
        <strain evidence="10">DRR0105</strain>
    </source>
</reference>
<evidence type="ECO:0000256" key="7">
    <source>
        <dbReference type="ARBA" id="ARBA00023180"/>
    </source>
</evidence>
<evidence type="ECO:0000256" key="4">
    <source>
        <dbReference type="ARBA" id="ARBA00022692"/>
    </source>
</evidence>
<evidence type="ECO:0000256" key="8">
    <source>
        <dbReference type="SAM" id="Phobius"/>
    </source>
</evidence>
<dbReference type="Pfam" id="PF03088">
    <property type="entry name" value="Str_synth"/>
    <property type="match status" value="1"/>
</dbReference>
<evidence type="ECO:0000313" key="10">
    <source>
        <dbReference type="EMBL" id="KAK9412164.1"/>
    </source>
</evidence>
<dbReference type="InterPro" id="IPR011042">
    <property type="entry name" value="6-blade_b-propeller_TolB-like"/>
</dbReference>
<dbReference type="PANTHER" id="PTHR10426">
    <property type="entry name" value="STRICTOSIDINE SYNTHASE-RELATED"/>
    <property type="match status" value="1"/>
</dbReference>
<evidence type="ECO:0000259" key="9">
    <source>
        <dbReference type="Pfam" id="PF03088"/>
    </source>
</evidence>
<dbReference type="GO" id="GO:0012505">
    <property type="term" value="C:endomembrane system"/>
    <property type="evidence" value="ECO:0007669"/>
    <property type="project" value="TreeGrafter"/>
</dbReference>
<gene>
    <name evidence="10" type="ORF">NXF25_003339</name>
</gene>
<comment type="caution">
    <text evidence="10">The sequence shown here is derived from an EMBL/GenBank/DDBJ whole genome shotgun (WGS) entry which is preliminary data.</text>
</comment>
<feature type="transmembrane region" description="Helical" evidence="8">
    <location>
        <begin position="176"/>
        <end position="199"/>
    </location>
</feature>
<comment type="similarity">
    <text evidence="2">Belongs to the strictosidine synthase family.</text>
</comment>
<evidence type="ECO:0000256" key="6">
    <source>
        <dbReference type="ARBA" id="ARBA00023136"/>
    </source>
</evidence>
<accession>A0AAW1CC81</accession>
<evidence type="ECO:0000313" key="11">
    <source>
        <dbReference type="Proteomes" id="UP001474421"/>
    </source>
</evidence>
<dbReference type="Gene3D" id="2.120.10.30">
    <property type="entry name" value="TolB, C-terminal domain"/>
    <property type="match status" value="1"/>
</dbReference>
<dbReference type="Pfam" id="PF20067">
    <property type="entry name" value="SSL_N"/>
    <property type="match status" value="1"/>
</dbReference>
<dbReference type="PANTHER" id="PTHR10426:SF130">
    <property type="entry name" value="ADIPOCYTE PLASMA MEMBRANE-ASSOCIATED PROTEIN"/>
    <property type="match status" value="1"/>
</dbReference>
<dbReference type="GO" id="GO:0004064">
    <property type="term" value="F:arylesterase activity"/>
    <property type="evidence" value="ECO:0007669"/>
    <property type="project" value="TreeGrafter"/>
</dbReference>
<evidence type="ECO:0000256" key="2">
    <source>
        <dbReference type="ARBA" id="ARBA00009191"/>
    </source>
</evidence>
<keyword evidence="5 8" id="KW-1133">Transmembrane helix</keyword>
<keyword evidence="7" id="KW-0325">Glycoprotein</keyword>
<sequence>MALWRLLGYQGGWIWEKLGPPLKQAQTCIAPLKNPRWTVRSCCCCFRTRSWMGVSERRGGSVARQLLAKLSRGGGAAWRPSDASRGGGVASMWQPGARGGVSWCGPGSGAALRFSQASFGGAVERPWLVSVSRRDVHRNMNEAEGLRQRRPVRPQVLTEENAAQAVKDSSTYSNRVFRVTFMTLAVLLIIPLFGALIFLDCPIDPQPISFKEPPPLTGALEPNVKLRQAERLFENQLIGPESITNIGDVLFTGTADGKIVKIENGKISTLARLGHGPCGTKEDEPTCGRPLGIRVGPNNTLFVLDAYYGLFEINPDSGAVRPLVSSKIPIEGKNMSFVNDLTMTRDGRKIYFTDSSSKWQRKDYSLLIMEATDDGRLFEYDTVTKEVKVLMEGLRFPNGVQLSPAEDFVLVAETVMARIRRYYVSGLMKGGEDLFVENMPGFPDNIRLSSSGGYWVAMSAIRANPGFSMVDFLSEKPWIKRIILKLLSQETVIKFVPKYSLVVELSDTGSYRRSFHDPNGMVGP</sequence>
<keyword evidence="6 8" id="KW-0472">Membrane</keyword>
<proteinExistence type="inferred from homology"/>
<name>A0AAW1CC81_CROAD</name>
<dbReference type="EMBL" id="JAOTOJ010000001">
    <property type="protein sequence ID" value="KAK9412164.1"/>
    <property type="molecule type" value="Genomic_DNA"/>
</dbReference>
<evidence type="ECO:0000256" key="3">
    <source>
        <dbReference type="ARBA" id="ARBA00015678"/>
    </source>
</evidence>
<dbReference type="AlphaFoldDB" id="A0AAW1CC81"/>
<organism evidence="10 11">
    <name type="scientific">Crotalus adamanteus</name>
    <name type="common">Eastern diamondback rattlesnake</name>
    <dbReference type="NCBI Taxonomy" id="8729"/>
    <lineage>
        <taxon>Eukaryota</taxon>
        <taxon>Metazoa</taxon>
        <taxon>Chordata</taxon>
        <taxon>Craniata</taxon>
        <taxon>Vertebrata</taxon>
        <taxon>Euteleostomi</taxon>
        <taxon>Lepidosauria</taxon>
        <taxon>Squamata</taxon>
        <taxon>Bifurcata</taxon>
        <taxon>Unidentata</taxon>
        <taxon>Episquamata</taxon>
        <taxon>Toxicofera</taxon>
        <taxon>Serpentes</taxon>
        <taxon>Colubroidea</taxon>
        <taxon>Viperidae</taxon>
        <taxon>Crotalinae</taxon>
        <taxon>Crotalus</taxon>
    </lineage>
</organism>
<keyword evidence="11" id="KW-1185">Reference proteome</keyword>
<dbReference type="SUPFAM" id="SSF63829">
    <property type="entry name" value="Calcium-dependent phosphotriesterase"/>
    <property type="match status" value="1"/>
</dbReference>
<evidence type="ECO:0000256" key="5">
    <source>
        <dbReference type="ARBA" id="ARBA00022989"/>
    </source>
</evidence>
<dbReference type="GO" id="GO:0016020">
    <property type="term" value="C:membrane"/>
    <property type="evidence" value="ECO:0007669"/>
    <property type="project" value="UniProtKB-SubCell"/>
</dbReference>